<proteinExistence type="predicted"/>
<keyword evidence="2" id="KW-1185">Reference proteome</keyword>
<dbReference type="KEGG" id="mcai:MCCG_0337"/>
<dbReference type="Proteomes" id="UP000031910">
    <property type="component" value="Chromosome"/>
</dbReference>
<evidence type="ECO:0000313" key="2">
    <source>
        <dbReference type="Proteomes" id="UP000031910"/>
    </source>
</evidence>
<dbReference type="RefSeq" id="WP_019269285.1">
    <property type="nucleotide sequence ID" value="NZ_CP006959.1"/>
</dbReference>
<reference evidence="1 2" key="1">
    <citation type="submission" date="2013-12" db="EMBL/GenBank/DDBJ databases">
        <authorList>
            <person name="Wang R."/>
            <person name="Li Y."/>
            <person name="Zheng H."/>
            <person name="Xin J."/>
        </authorList>
    </citation>
    <scope>NUCLEOTIDE SEQUENCE [LARGE SCALE GENOMIC DNA]</scope>
    <source>
        <strain evidence="1 2">87001</strain>
    </source>
</reference>
<accession>A0A9N7AXW4</accession>
<organism evidence="1 2">
    <name type="scientific">Mycoplasma capricolum subsp. capripneumoniae 87001</name>
    <dbReference type="NCBI Taxonomy" id="1124992"/>
    <lineage>
        <taxon>Bacteria</taxon>
        <taxon>Bacillati</taxon>
        <taxon>Mycoplasmatota</taxon>
        <taxon>Mollicutes</taxon>
        <taxon>Mycoplasmataceae</taxon>
        <taxon>Mycoplasma</taxon>
    </lineage>
</organism>
<sequence>MKKVNILNLIRYHIEKNDISFIKEALIIANNFTINGDIQLAEYIIELISPISDQYNVIKRWIF</sequence>
<name>A0A9N7AXW4_MYCCC</name>
<protein>
    <submittedName>
        <fullName evidence="1">Uncharacterized protein</fullName>
    </submittedName>
</protein>
<evidence type="ECO:0000313" key="1">
    <source>
        <dbReference type="EMBL" id="AJK51314.1"/>
    </source>
</evidence>
<dbReference type="AlphaFoldDB" id="A0A9N7AXW4"/>
<gene>
    <name evidence="1" type="ORF">MCCG_0337</name>
</gene>
<dbReference type="EMBL" id="CP006959">
    <property type="protein sequence ID" value="AJK51314.1"/>
    <property type="molecule type" value="Genomic_DNA"/>
</dbReference>